<evidence type="ECO:0000313" key="1">
    <source>
        <dbReference type="EMBL" id="CAI4020805.1"/>
    </source>
</evidence>
<dbReference type="EMBL" id="CAMXCT020006833">
    <property type="protein sequence ID" value="CAL1174180.1"/>
    <property type="molecule type" value="Genomic_DNA"/>
</dbReference>
<dbReference type="EMBL" id="CAMXCT030006833">
    <property type="protein sequence ID" value="CAL4808117.1"/>
    <property type="molecule type" value="Genomic_DNA"/>
</dbReference>
<comment type="caution">
    <text evidence="1">The sequence shown here is derived from an EMBL/GenBank/DDBJ whole genome shotgun (WGS) entry which is preliminary data.</text>
</comment>
<evidence type="ECO:0000313" key="2">
    <source>
        <dbReference type="EMBL" id="CAL4808117.1"/>
    </source>
</evidence>
<dbReference type="Proteomes" id="UP001152797">
    <property type="component" value="Unassembled WGS sequence"/>
</dbReference>
<proteinExistence type="predicted"/>
<name>A0A9P1GTM4_9DINO</name>
<gene>
    <name evidence="1" type="ORF">C1SCF055_LOCUS45189</name>
</gene>
<dbReference type="AlphaFoldDB" id="A0A9P1GTM4"/>
<reference evidence="1" key="1">
    <citation type="submission" date="2022-10" db="EMBL/GenBank/DDBJ databases">
        <authorList>
            <person name="Chen Y."/>
            <person name="Dougan E. K."/>
            <person name="Chan C."/>
            <person name="Rhodes N."/>
            <person name="Thang M."/>
        </authorList>
    </citation>
    <scope>NUCLEOTIDE SEQUENCE</scope>
</reference>
<protein>
    <submittedName>
        <fullName evidence="2">CH-like domain-containing protein</fullName>
    </submittedName>
</protein>
<dbReference type="EMBL" id="CAMXCT010006833">
    <property type="protein sequence ID" value="CAI4020805.1"/>
    <property type="molecule type" value="Genomic_DNA"/>
</dbReference>
<evidence type="ECO:0000313" key="3">
    <source>
        <dbReference type="Proteomes" id="UP001152797"/>
    </source>
</evidence>
<dbReference type="OrthoDB" id="62528at2759"/>
<reference evidence="2 3" key="2">
    <citation type="submission" date="2024-05" db="EMBL/GenBank/DDBJ databases">
        <authorList>
            <person name="Chen Y."/>
            <person name="Shah S."/>
            <person name="Dougan E. K."/>
            <person name="Thang M."/>
            <person name="Chan C."/>
        </authorList>
    </citation>
    <scope>NUCLEOTIDE SEQUENCE [LARGE SCALE GENOMIC DNA]</scope>
</reference>
<accession>A0A9P1GTM4</accession>
<keyword evidence="3" id="KW-1185">Reference proteome</keyword>
<sequence>MSKEDAPLTQQLLIDGMLPSLAPLLVECPGKREPLCEVVYAYTQPQVLSRLNVLRALKESMSQMPAYVSCLSYFLPMEIQVGLQDEHLLRHYQYYALVALQSPQPSVRVAGLAMLTEVSKEFGNFAHNVLHETDTFCNLVADDWWEVQGQLMLLTGCLLEHAASVQAEGTSADKDLEAIRKTAEQRLLSVAEELMSLKGRSKVVIQIGLCSLAKVLRPYPQLLPGYVAALLQQPAQFRHRILEHQGSIRKRYSIGTSSRVYEECCLLDYWPGVDIARTMAEVAAAQNLPHLETEHFEVLTCCLPESSVDLDDTWLMVFEKMKNYIFVAFLDPVLHDLAVEVVRRYWLCRPQAAAQRALDASKKTLLQILRLHYSDAATGEAKIKETALVDFLREMKEAGGAVASMLQSVVDQFREVFGSSRHPSFSAGP</sequence>
<organism evidence="1">
    <name type="scientific">Cladocopium goreaui</name>
    <dbReference type="NCBI Taxonomy" id="2562237"/>
    <lineage>
        <taxon>Eukaryota</taxon>
        <taxon>Sar</taxon>
        <taxon>Alveolata</taxon>
        <taxon>Dinophyceae</taxon>
        <taxon>Suessiales</taxon>
        <taxon>Symbiodiniaceae</taxon>
        <taxon>Cladocopium</taxon>
    </lineage>
</organism>